<keyword evidence="3" id="KW-0762">Sugar transport</keyword>
<evidence type="ECO:0000256" key="10">
    <source>
        <dbReference type="SAM" id="SignalP"/>
    </source>
</evidence>
<feature type="chain" id="PRO_5020586306" description="D-galactose/methyl-galactoside binding periplasmic protein MglB" evidence="10">
    <location>
        <begin position="35"/>
        <end position="354"/>
    </location>
</feature>
<organism evidence="12 13">
    <name type="scientific">Allofournierella massiliensis</name>
    <dbReference type="NCBI Taxonomy" id="1650663"/>
    <lineage>
        <taxon>Bacteria</taxon>
        <taxon>Bacillati</taxon>
        <taxon>Bacillota</taxon>
        <taxon>Clostridia</taxon>
        <taxon>Eubacteriales</taxon>
        <taxon>Oscillospiraceae</taxon>
        <taxon>Allofournierella</taxon>
    </lineage>
</organism>
<keyword evidence="5 10" id="KW-0732">Signal</keyword>
<dbReference type="InterPro" id="IPR028082">
    <property type="entry name" value="Peripla_BP_I"/>
</dbReference>
<feature type="domain" description="Periplasmic binding protein" evidence="11">
    <location>
        <begin position="42"/>
        <end position="322"/>
    </location>
</feature>
<accession>A0A4R1QU76</accession>
<evidence type="ECO:0000313" key="13">
    <source>
        <dbReference type="Proteomes" id="UP000295184"/>
    </source>
</evidence>
<dbReference type="GO" id="GO:0030246">
    <property type="term" value="F:carbohydrate binding"/>
    <property type="evidence" value="ECO:0007669"/>
    <property type="project" value="InterPro"/>
</dbReference>
<dbReference type="CDD" id="cd01539">
    <property type="entry name" value="PBP1_GGBP"/>
    <property type="match status" value="1"/>
</dbReference>
<keyword evidence="4" id="KW-0479">Metal-binding</keyword>
<evidence type="ECO:0000256" key="7">
    <source>
        <dbReference type="ARBA" id="ARBA00022837"/>
    </source>
</evidence>
<dbReference type="InterPro" id="IPR050555">
    <property type="entry name" value="Bact_Solute-Bind_Prot2"/>
</dbReference>
<dbReference type="OrthoDB" id="9769193at2"/>
<dbReference type="Proteomes" id="UP000295184">
    <property type="component" value="Unassembled WGS sequence"/>
</dbReference>
<evidence type="ECO:0000256" key="8">
    <source>
        <dbReference type="ARBA" id="ARBA00034323"/>
    </source>
</evidence>
<name>A0A4R1QU76_9FIRM</name>
<dbReference type="Pfam" id="PF13407">
    <property type="entry name" value="Peripla_BP_4"/>
    <property type="match status" value="1"/>
</dbReference>
<dbReference type="GO" id="GO:0030288">
    <property type="term" value="C:outer membrane-bounded periplasmic space"/>
    <property type="evidence" value="ECO:0007669"/>
    <property type="project" value="TreeGrafter"/>
</dbReference>
<proteinExistence type="predicted"/>
<dbReference type="AlphaFoldDB" id="A0A4R1QU76"/>
<evidence type="ECO:0000259" key="11">
    <source>
        <dbReference type="Pfam" id="PF13407"/>
    </source>
</evidence>
<dbReference type="InterPro" id="IPR044085">
    <property type="entry name" value="MglB-like_PBP1"/>
</dbReference>
<dbReference type="PANTHER" id="PTHR30036:SF2">
    <property type="entry name" value="D-GALACTOSE_METHYL-GALACTOSIDE BINDING PERIPLASMIC PROTEIN MGLB"/>
    <property type="match status" value="1"/>
</dbReference>
<dbReference type="SUPFAM" id="SSF53822">
    <property type="entry name" value="Periplasmic binding protein-like I"/>
    <property type="match status" value="1"/>
</dbReference>
<feature type="signal peptide" evidence="10">
    <location>
        <begin position="1"/>
        <end position="34"/>
    </location>
</feature>
<evidence type="ECO:0000256" key="5">
    <source>
        <dbReference type="ARBA" id="ARBA00022729"/>
    </source>
</evidence>
<dbReference type="Gene3D" id="3.40.50.2300">
    <property type="match status" value="2"/>
</dbReference>
<comment type="caution">
    <text evidence="12">The sequence shown here is derived from an EMBL/GenBank/DDBJ whole genome shotgun (WGS) entry which is preliminary data.</text>
</comment>
<keyword evidence="6" id="KW-0574">Periplasm</keyword>
<dbReference type="GO" id="GO:0046872">
    <property type="term" value="F:metal ion binding"/>
    <property type="evidence" value="ECO:0007669"/>
    <property type="project" value="UniProtKB-KW"/>
</dbReference>
<dbReference type="RefSeq" id="WP_058963879.1">
    <property type="nucleotide sequence ID" value="NZ_CABKVM010000015.1"/>
</dbReference>
<dbReference type="STRING" id="1650663.GCA_001486665_01438"/>
<comment type="subcellular location">
    <subcellularLocation>
        <location evidence="1">Cell envelope</location>
    </subcellularLocation>
</comment>
<comment type="subunit">
    <text evidence="8">The ABC transporter complex is composed of one ATP-binding protein (MglA), two transmembrane proteins (MglC) and a solute-binding protein (MglB).</text>
</comment>
<evidence type="ECO:0000313" key="12">
    <source>
        <dbReference type="EMBL" id="TCL53690.1"/>
    </source>
</evidence>
<evidence type="ECO:0000256" key="9">
    <source>
        <dbReference type="ARBA" id="ARBA00034344"/>
    </source>
</evidence>
<dbReference type="PROSITE" id="PS51257">
    <property type="entry name" value="PROKAR_LIPOPROTEIN"/>
    <property type="match status" value="1"/>
</dbReference>
<evidence type="ECO:0000256" key="3">
    <source>
        <dbReference type="ARBA" id="ARBA00022597"/>
    </source>
</evidence>
<sequence>MIRTIKSCFTRSFPKAVALGLAAVLLAGCTAAGSAEPRTLRVGVAVYLQSDTFIGTLVQELERLAQAREIEDGVKINLNVVDGRGSQLTQTEQIDRLIALDYDVLCVNIVDRTSAAQLIDKAQEADIPVIFFNREPVAEDLYRWDRVYYVGAKAEESGVLQGQILLDRWLNREQPMDKNGDGILQYVLLEGEPGHQDAMLRTEYAVKTLTGAGVEVEKLAGDTANWDRSQATARMSSWIEQFGTSIEAVISNNDDMALGAIDACQDLGLTEDEMPVVVGVDATAPALEAVREGTLCGTVRNDAQGIAGSMLELALALAKGEEPAASLPLSDEKYVWLPYQRVTLRQLEAEQGGV</sequence>
<evidence type="ECO:0000256" key="6">
    <source>
        <dbReference type="ARBA" id="ARBA00022764"/>
    </source>
</evidence>
<gene>
    <name evidence="12" type="ORF">EDD77_12812</name>
</gene>
<evidence type="ECO:0000256" key="2">
    <source>
        <dbReference type="ARBA" id="ARBA00022448"/>
    </source>
</evidence>
<dbReference type="EMBL" id="SLUM01000028">
    <property type="protein sequence ID" value="TCL53690.1"/>
    <property type="molecule type" value="Genomic_DNA"/>
</dbReference>
<reference evidence="12 13" key="1">
    <citation type="submission" date="2019-03" db="EMBL/GenBank/DDBJ databases">
        <title>Genomic Encyclopedia of Type Strains, Phase IV (KMG-IV): sequencing the most valuable type-strain genomes for metagenomic binning, comparative biology and taxonomic classification.</title>
        <authorList>
            <person name="Goeker M."/>
        </authorList>
    </citation>
    <scope>NUCLEOTIDE SEQUENCE [LARGE SCALE GENOMIC DNA]</scope>
    <source>
        <strain evidence="12 13">DSM 100451</strain>
    </source>
</reference>
<dbReference type="InterPro" id="IPR025997">
    <property type="entry name" value="SBP_2_dom"/>
</dbReference>
<keyword evidence="2" id="KW-0813">Transport</keyword>
<evidence type="ECO:0000256" key="1">
    <source>
        <dbReference type="ARBA" id="ARBA00004196"/>
    </source>
</evidence>
<protein>
    <recommendedName>
        <fullName evidence="9">D-galactose/methyl-galactoside binding periplasmic protein MglB</fullName>
    </recommendedName>
</protein>
<dbReference type="PANTHER" id="PTHR30036">
    <property type="entry name" value="D-XYLOSE-BINDING PERIPLASMIC PROTEIN"/>
    <property type="match status" value="1"/>
</dbReference>
<evidence type="ECO:0000256" key="4">
    <source>
        <dbReference type="ARBA" id="ARBA00022723"/>
    </source>
</evidence>
<keyword evidence="7" id="KW-0106">Calcium</keyword>